<sequence length="425" mass="46777">MKRIKDNLREQAGRQLSQFEAAPPELMWDRIRAGMHRRRRFILLRHTLVAATLLLLIGIGYKLIVPVPHSGNVMLSEQNLVSNPEDSLSGSSGKATDGSLSDAEPAITQVRIAMQYSGKKRISAPLPQQAALTAETLAAEVIREADAALVHDRPETLSEIQGDEAVYAAETEIAEVVPVIAGNTPVIKENNLPQAPSNENVPDNGWLLALQYGTNPAIELTQQDYSLESNRGNYSLDAVSSGLAAETSYFDEVESTEHQAPFILGLIISKPFARRWAAESGLVYSRLGYLIRTTELNSAYREYRNELTYLGVPLGLRFNVIDGRRAGFFASQSFIFEKGISSRVTSSTYHSGLLNESANRHESISGFQISSLTGLGGELKFSGTMSIYGMAGMQCFFMNKSQPYNIRSARIAWPSFQAGIRIKIR</sequence>
<proteinExistence type="predicted"/>
<name>A0A0S7C1B3_9BACT</name>
<feature type="domain" description="Outer membrane protein beta-barrel" evidence="3">
    <location>
        <begin position="237"/>
        <end position="374"/>
    </location>
</feature>
<keyword evidence="2" id="KW-0812">Transmembrane</keyword>
<feature type="region of interest" description="Disordered" evidence="1">
    <location>
        <begin position="82"/>
        <end position="101"/>
    </location>
</feature>
<organism evidence="4">
    <name type="scientific">Lentimicrobium saccharophilum</name>
    <dbReference type="NCBI Taxonomy" id="1678841"/>
    <lineage>
        <taxon>Bacteria</taxon>
        <taxon>Pseudomonadati</taxon>
        <taxon>Bacteroidota</taxon>
        <taxon>Bacteroidia</taxon>
        <taxon>Bacteroidales</taxon>
        <taxon>Lentimicrobiaceae</taxon>
        <taxon>Lentimicrobium</taxon>
    </lineage>
</organism>
<dbReference type="AlphaFoldDB" id="A0A0S7C1B3"/>
<dbReference type="STRING" id="1678841.TBC1_111284"/>
<dbReference type="OrthoDB" id="1150526at2"/>
<dbReference type="InterPro" id="IPR025665">
    <property type="entry name" value="Beta-barrel_OMP_2"/>
</dbReference>
<evidence type="ECO:0000259" key="3">
    <source>
        <dbReference type="Pfam" id="PF13568"/>
    </source>
</evidence>
<protein>
    <submittedName>
        <fullName evidence="4">Outer membrane protein beta-barrel domain</fullName>
    </submittedName>
</protein>
<evidence type="ECO:0000256" key="1">
    <source>
        <dbReference type="SAM" id="MobiDB-lite"/>
    </source>
</evidence>
<dbReference type="Pfam" id="PF13568">
    <property type="entry name" value="OMP_b-brl_2"/>
    <property type="match status" value="1"/>
</dbReference>
<reference evidence="4" key="1">
    <citation type="journal article" date="2015" name="Genome Announc.">
        <title>Draft Genome Sequence of Bacteroidales Strain TBC1, a Novel Isolate from a Methanogenic Wastewater Treatment System.</title>
        <authorList>
            <person name="Tourlousse D.M."/>
            <person name="Matsuura N."/>
            <person name="Sun L."/>
            <person name="Toyonaga M."/>
            <person name="Kuroda K."/>
            <person name="Ohashi A."/>
            <person name="Cruz R."/>
            <person name="Yamaguchi T."/>
            <person name="Sekiguchi Y."/>
        </authorList>
    </citation>
    <scope>NUCLEOTIDE SEQUENCE [LARGE SCALE GENOMIC DNA]</scope>
    <source>
        <strain evidence="4">TBC1</strain>
    </source>
</reference>
<dbReference type="RefSeq" id="WP_062039920.1">
    <property type="nucleotide sequence ID" value="NZ_DF968182.1"/>
</dbReference>
<keyword evidence="2" id="KW-1133">Transmembrane helix</keyword>
<feature type="compositionally biased region" description="Polar residues" evidence="1">
    <location>
        <begin position="82"/>
        <end position="94"/>
    </location>
</feature>
<feature type="transmembrane region" description="Helical" evidence="2">
    <location>
        <begin position="42"/>
        <end position="64"/>
    </location>
</feature>
<evidence type="ECO:0000256" key="2">
    <source>
        <dbReference type="SAM" id="Phobius"/>
    </source>
</evidence>
<keyword evidence="2" id="KW-0472">Membrane</keyword>
<evidence type="ECO:0000313" key="4">
    <source>
        <dbReference type="EMBL" id="GAP43142.1"/>
    </source>
</evidence>
<accession>A0A0S7C1B3</accession>
<gene>
    <name evidence="4" type="ORF">TBC1_111284</name>
</gene>
<evidence type="ECO:0000313" key="5">
    <source>
        <dbReference type="Proteomes" id="UP000053091"/>
    </source>
</evidence>
<dbReference type="EMBL" id="DF968182">
    <property type="protein sequence ID" value="GAP43142.1"/>
    <property type="molecule type" value="Genomic_DNA"/>
</dbReference>
<keyword evidence="5" id="KW-1185">Reference proteome</keyword>
<dbReference type="Proteomes" id="UP000053091">
    <property type="component" value="Unassembled WGS sequence"/>
</dbReference>